<dbReference type="InterPro" id="IPR050187">
    <property type="entry name" value="Lipid_Phosphate_FormReg"/>
</dbReference>
<dbReference type="PANTHER" id="PTHR12358">
    <property type="entry name" value="SPHINGOSINE KINASE"/>
    <property type="match status" value="1"/>
</dbReference>
<dbReference type="AlphaFoldDB" id="H0EAX5"/>
<evidence type="ECO:0000256" key="1">
    <source>
        <dbReference type="ARBA" id="ARBA00001946"/>
    </source>
</evidence>
<name>H0EAX5_9ACTN</name>
<evidence type="ECO:0000313" key="4">
    <source>
        <dbReference type="EMBL" id="EHN09193.1"/>
    </source>
</evidence>
<evidence type="ECO:0000256" key="2">
    <source>
        <dbReference type="ARBA" id="ARBA00005983"/>
    </source>
</evidence>
<dbReference type="GO" id="GO:0005886">
    <property type="term" value="C:plasma membrane"/>
    <property type="evidence" value="ECO:0007669"/>
    <property type="project" value="TreeGrafter"/>
</dbReference>
<sequence length="322" mass="34288">MESSSPPAATALTSTERRRLQVIVNPNATTTNARLRSLVVHALDHRYEIAAVDTEAPGHATELARQAVAAGVDAVVTLGGDGTVNEVANGLANSGVPLVPLPGGATNVYHRLIGMPSDLVDATEHVLALADRWQPRAVDLGRIGDRWFTFAAGIGLDADVVKRVDARPRIKARFGPWFFASVAVSTFLRHYTVRPPRLVLELPDGAALEGATAVFQNAREFTYFASSPVRLLHDVTLDSSRISGAVLRHTRPTIMPGIMARALVPRLEVTGSRAVHPARDLTTATLRSADDRALPFQVDGDYAGQLTSAELGVGPGALHVVS</sequence>
<reference evidence="4 5" key="1">
    <citation type="journal article" date="2013" name="Biodegradation">
        <title>Quantitative proteomic analysis of ibuprofen-degrading Patulibacter sp. strain I11.</title>
        <authorList>
            <person name="Almeida B."/>
            <person name="Kjeldal H."/>
            <person name="Lolas I."/>
            <person name="Knudsen A.D."/>
            <person name="Carvalho G."/>
            <person name="Nielsen K.L."/>
            <person name="Barreto Crespo M.T."/>
            <person name="Stensballe A."/>
            <person name="Nielsen J.L."/>
        </authorList>
    </citation>
    <scope>NUCLEOTIDE SEQUENCE [LARGE SCALE GENOMIC DNA]</scope>
    <source>
        <strain evidence="4 5">I11</strain>
    </source>
</reference>
<accession>H0EAX5</accession>
<dbReference type="InterPro" id="IPR016064">
    <property type="entry name" value="NAD/diacylglycerol_kinase_sf"/>
</dbReference>
<dbReference type="SUPFAM" id="SSF111331">
    <property type="entry name" value="NAD kinase/diacylglycerol kinase-like"/>
    <property type="match status" value="1"/>
</dbReference>
<comment type="caution">
    <text evidence="4">The sequence shown here is derived from an EMBL/GenBank/DDBJ whole genome shotgun (WGS) entry which is preliminary data.</text>
</comment>
<comment type="cofactor">
    <cofactor evidence="1">
        <name>Mg(2+)</name>
        <dbReference type="ChEBI" id="CHEBI:18420"/>
    </cofactor>
</comment>
<evidence type="ECO:0000313" key="5">
    <source>
        <dbReference type="Proteomes" id="UP000005143"/>
    </source>
</evidence>
<gene>
    <name evidence="4" type="ORF">PAI11_40000</name>
</gene>
<keyword evidence="5" id="KW-1185">Reference proteome</keyword>
<evidence type="ECO:0000259" key="3">
    <source>
        <dbReference type="PROSITE" id="PS50146"/>
    </source>
</evidence>
<dbReference type="PATRIC" id="fig|1097667.3.peg.3964"/>
<organism evidence="4 5">
    <name type="scientific">Patulibacter medicamentivorans</name>
    <dbReference type="NCBI Taxonomy" id="1097667"/>
    <lineage>
        <taxon>Bacteria</taxon>
        <taxon>Bacillati</taxon>
        <taxon>Actinomycetota</taxon>
        <taxon>Thermoleophilia</taxon>
        <taxon>Solirubrobacterales</taxon>
        <taxon>Patulibacteraceae</taxon>
        <taxon>Patulibacter</taxon>
    </lineage>
</organism>
<comment type="similarity">
    <text evidence="2">Belongs to the diacylglycerol/lipid kinase family.</text>
</comment>
<dbReference type="GO" id="GO:0004143">
    <property type="term" value="F:ATP-dependent diacylglycerol kinase activity"/>
    <property type="evidence" value="ECO:0007669"/>
    <property type="project" value="TreeGrafter"/>
</dbReference>
<dbReference type="EMBL" id="AGUD01000299">
    <property type="protein sequence ID" value="EHN09193.1"/>
    <property type="molecule type" value="Genomic_DNA"/>
</dbReference>
<dbReference type="Gene3D" id="3.40.50.10330">
    <property type="entry name" value="Probable inorganic polyphosphate/atp-NAD kinase, domain 1"/>
    <property type="match status" value="1"/>
</dbReference>
<dbReference type="InterPro" id="IPR017438">
    <property type="entry name" value="ATP-NAD_kinase_N"/>
</dbReference>
<dbReference type="SMART" id="SM00046">
    <property type="entry name" value="DAGKc"/>
    <property type="match status" value="1"/>
</dbReference>
<dbReference type="Proteomes" id="UP000005143">
    <property type="component" value="Unassembled WGS sequence"/>
</dbReference>
<proteinExistence type="inferred from homology"/>
<dbReference type="InterPro" id="IPR001206">
    <property type="entry name" value="Diacylglycerol_kinase_cat_dom"/>
</dbReference>
<dbReference type="PANTHER" id="PTHR12358:SF106">
    <property type="entry name" value="LIPID KINASE YEGS"/>
    <property type="match status" value="1"/>
</dbReference>
<dbReference type="Gene3D" id="2.60.200.40">
    <property type="match status" value="1"/>
</dbReference>
<dbReference type="PROSITE" id="PS50146">
    <property type="entry name" value="DAGK"/>
    <property type="match status" value="1"/>
</dbReference>
<dbReference type="Pfam" id="PF00781">
    <property type="entry name" value="DAGK_cat"/>
    <property type="match status" value="1"/>
</dbReference>
<protein>
    <submittedName>
        <fullName evidence="4">Transcription regulator</fullName>
    </submittedName>
</protein>
<feature type="domain" description="DAGKc" evidence="3">
    <location>
        <begin position="15"/>
        <end position="147"/>
    </location>
</feature>